<name>A0AAW1D8Z7_9HEMI</name>
<evidence type="ECO:0000259" key="5">
    <source>
        <dbReference type="PROSITE" id="PS50240"/>
    </source>
</evidence>
<dbReference type="PANTHER" id="PTHR24252">
    <property type="entry name" value="ACROSIN-RELATED"/>
    <property type="match status" value="1"/>
</dbReference>
<evidence type="ECO:0000313" key="7">
    <source>
        <dbReference type="Proteomes" id="UP001461498"/>
    </source>
</evidence>
<feature type="disulfide bond" evidence="2">
    <location>
        <begin position="76"/>
        <end position="93"/>
    </location>
</feature>
<evidence type="ECO:0000313" key="6">
    <source>
        <dbReference type="EMBL" id="KAK9507191.1"/>
    </source>
</evidence>
<feature type="domain" description="CUB" evidence="4">
    <location>
        <begin position="22"/>
        <end position="112"/>
    </location>
</feature>
<evidence type="ECO:0000259" key="4">
    <source>
        <dbReference type="PROSITE" id="PS01180"/>
    </source>
</evidence>
<keyword evidence="3" id="KW-0645">Protease</keyword>
<proteinExistence type="predicted"/>
<dbReference type="PROSITE" id="PS00134">
    <property type="entry name" value="TRYPSIN_HIS"/>
    <property type="match status" value="1"/>
</dbReference>
<dbReference type="InterPro" id="IPR001314">
    <property type="entry name" value="Peptidase_S1A"/>
</dbReference>
<dbReference type="Pfam" id="PF00089">
    <property type="entry name" value="Trypsin"/>
    <property type="match status" value="1"/>
</dbReference>
<dbReference type="InterPro" id="IPR033116">
    <property type="entry name" value="TRYPSIN_SER"/>
</dbReference>
<dbReference type="SUPFAM" id="SSF50494">
    <property type="entry name" value="Trypsin-like serine proteases"/>
    <property type="match status" value="1"/>
</dbReference>
<dbReference type="SUPFAM" id="SSF49854">
    <property type="entry name" value="Spermadhesin, CUB domain"/>
    <property type="match status" value="1"/>
</dbReference>
<dbReference type="FunFam" id="2.40.10.10:FF:000068">
    <property type="entry name" value="transmembrane protease serine 2"/>
    <property type="match status" value="1"/>
</dbReference>
<keyword evidence="1 2" id="KW-1015">Disulfide bond</keyword>
<protein>
    <submittedName>
        <fullName evidence="6">Uncharacterized protein</fullName>
    </submittedName>
</protein>
<accession>A0AAW1D8Z7</accession>
<evidence type="ECO:0000256" key="2">
    <source>
        <dbReference type="PROSITE-ProRule" id="PRU00059"/>
    </source>
</evidence>
<gene>
    <name evidence="6" type="ORF">O3M35_007099</name>
</gene>
<dbReference type="GO" id="GO:0006508">
    <property type="term" value="P:proteolysis"/>
    <property type="evidence" value="ECO:0007669"/>
    <property type="project" value="UniProtKB-KW"/>
</dbReference>
<dbReference type="PROSITE" id="PS50240">
    <property type="entry name" value="TRYPSIN_DOM"/>
    <property type="match status" value="1"/>
</dbReference>
<keyword evidence="7" id="KW-1185">Reference proteome</keyword>
<dbReference type="PROSITE" id="PS01180">
    <property type="entry name" value="CUB"/>
    <property type="match status" value="1"/>
</dbReference>
<dbReference type="AlphaFoldDB" id="A0AAW1D8Z7"/>
<dbReference type="SMART" id="SM00020">
    <property type="entry name" value="Tryp_SPc"/>
    <property type="match status" value="1"/>
</dbReference>
<dbReference type="InterPro" id="IPR018114">
    <property type="entry name" value="TRYPSIN_HIS"/>
</dbReference>
<organism evidence="6 7">
    <name type="scientific">Rhynocoris fuscipes</name>
    <dbReference type="NCBI Taxonomy" id="488301"/>
    <lineage>
        <taxon>Eukaryota</taxon>
        <taxon>Metazoa</taxon>
        <taxon>Ecdysozoa</taxon>
        <taxon>Arthropoda</taxon>
        <taxon>Hexapoda</taxon>
        <taxon>Insecta</taxon>
        <taxon>Pterygota</taxon>
        <taxon>Neoptera</taxon>
        <taxon>Paraneoptera</taxon>
        <taxon>Hemiptera</taxon>
        <taxon>Heteroptera</taxon>
        <taxon>Panheteroptera</taxon>
        <taxon>Cimicomorpha</taxon>
        <taxon>Reduviidae</taxon>
        <taxon>Harpactorinae</taxon>
        <taxon>Harpactorini</taxon>
        <taxon>Rhynocoris</taxon>
    </lineage>
</organism>
<evidence type="ECO:0000256" key="3">
    <source>
        <dbReference type="RuleBase" id="RU363034"/>
    </source>
</evidence>
<dbReference type="EMBL" id="JAPXFL010000004">
    <property type="protein sequence ID" value="KAK9507191.1"/>
    <property type="molecule type" value="Genomic_DNA"/>
</dbReference>
<dbReference type="InterPro" id="IPR043504">
    <property type="entry name" value="Peptidase_S1_PA_chymotrypsin"/>
</dbReference>
<keyword evidence="3" id="KW-0378">Hydrolase</keyword>
<dbReference type="InterPro" id="IPR001254">
    <property type="entry name" value="Trypsin_dom"/>
</dbReference>
<dbReference type="Pfam" id="PF00431">
    <property type="entry name" value="CUB"/>
    <property type="match status" value="1"/>
</dbReference>
<dbReference type="CDD" id="cd00190">
    <property type="entry name" value="Tryp_SPc"/>
    <property type="match status" value="1"/>
</dbReference>
<sequence length="563" mass="63524">MFAFLLLLVAVSARETPIIKEEHVQLKKGDQKAIESPAYPEVPPAGTRLTWYISSEPGTNILLTCEDLRISPSDDCQKGYFLVFDGNREDKFCGSESGLTAKSIKNQMKLEFDVNWSSGLAKCQITVMVEGSGDKKPDSPQDSLDHTEDVKLEVGGEAYDKIYFTRFRQNKKMTWNFVTTPGARISFYCKTIYLGSTCNDGSLSTSGGPNGKKICGTRYNTLVDKSLSNTLTVVLQSGNFHDGSVDCLVQAINGESMHQYLNFKSEEIDSSEFGQGNGDKKTTCDCGFSRKSPARIVNGDFVDEGQYPWIVALKYRNNPHCGGSIITEQHILTAAHCTVNRRAEDFHVITGTINNGHTRHGQILSVRKIFEHDYVAGRLHLNDVAVMWLNEKIKFSHHVGRICLTPNKLPINNEYITVMGWGNLGPNAGWKSPQMMKRAHVRVMDYNTCSFLWYRTFDTSNPDRICVWASNRTACYGDSGGPLVWHDPETKRYIQVALVSFGRGCGFEAPQVNTNVAHFYPWIMKIISRMYYPLNLRIISKKKKKKDPQYQQYLYKSNDYNKS</sequence>
<dbReference type="Gene3D" id="2.40.10.10">
    <property type="entry name" value="Trypsin-like serine proteases"/>
    <property type="match status" value="1"/>
</dbReference>
<evidence type="ECO:0000256" key="1">
    <source>
        <dbReference type="ARBA" id="ARBA00023157"/>
    </source>
</evidence>
<dbReference type="CDD" id="cd00041">
    <property type="entry name" value="CUB"/>
    <property type="match status" value="1"/>
</dbReference>
<reference evidence="6 7" key="1">
    <citation type="submission" date="2022-12" db="EMBL/GenBank/DDBJ databases">
        <title>Chromosome-level genome assembly of true bugs.</title>
        <authorList>
            <person name="Ma L."/>
            <person name="Li H."/>
        </authorList>
    </citation>
    <scope>NUCLEOTIDE SEQUENCE [LARGE SCALE GENOMIC DNA]</scope>
    <source>
        <strain evidence="6">Lab_2022b</strain>
    </source>
</reference>
<feature type="domain" description="Peptidase S1" evidence="5">
    <location>
        <begin position="296"/>
        <end position="528"/>
    </location>
</feature>
<dbReference type="PANTHER" id="PTHR24252:SF7">
    <property type="entry name" value="HYALIN"/>
    <property type="match status" value="1"/>
</dbReference>
<dbReference type="Gene3D" id="2.60.120.290">
    <property type="entry name" value="Spermadhesin, CUB domain"/>
    <property type="match status" value="1"/>
</dbReference>
<comment type="caution">
    <text evidence="2">Lacks conserved residue(s) required for the propagation of feature annotation.</text>
</comment>
<keyword evidence="3" id="KW-0720">Serine protease</keyword>
<dbReference type="InterPro" id="IPR009003">
    <property type="entry name" value="Peptidase_S1_PA"/>
</dbReference>
<dbReference type="InterPro" id="IPR000859">
    <property type="entry name" value="CUB_dom"/>
</dbReference>
<dbReference type="GO" id="GO:0004252">
    <property type="term" value="F:serine-type endopeptidase activity"/>
    <property type="evidence" value="ECO:0007669"/>
    <property type="project" value="InterPro"/>
</dbReference>
<dbReference type="PROSITE" id="PS00135">
    <property type="entry name" value="TRYPSIN_SER"/>
    <property type="match status" value="1"/>
</dbReference>
<dbReference type="Proteomes" id="UP001461498">
    <property type="component" value="Unassembled WGS sequence"/>
</dbReference>
<comment type="caution">
    <text evidence="6">The sequence shown here is derived from an EMBL/GenBank/DDBJ whole genome shotgun (WGS) entry which is preliminary data.</text>
</comment>
<dbReference type="InterPro" id="IPR035914">
    <property type="entry name" value="Sperma_CUB_dom_sf"/>
</dbReference>
<dbReference type="PRINTS" id="PR00722">
    <property type="entry name" value="CHYMOTRYPSIN"/>
</dbReference>